<feature type="compositionally biased region" description="Polar residues" evidence="4">
    <location>
        <begin position="37"/>
        <end position="58"/>
    </location>
</feature>
<dbReference type="GO" id="GO:1905786">
    <property type="term" value="P:positive regulation of anaphase-promoting complex-dependent catabolic process"/>
    <property type="evidence" value="ECO:0007669"/>
    <property type="project" value="TreeGrafter"/>
</dbReference>
<evidence type="ECO:0000313" key="6">
    <source>
        <dbReference type="Proteomes" id="UP000509510"/>
    </source>
</evidence>
<keyword evidence="2" id="KW-0677">Repeat</keyword>
<dbReference type="GO" id="GO:0005680">
    <property type="term" value="C:anaphase-promoting complex"/>
    <property type="evidence" value="ECO:0007669"/>
    <property type="project" value="TreeGrafter"/>
</dbReference>
<dbReference type="EMBL" id="CP055899">
    <property type="protein sequence ID" value="QKX55660.1"/>
    <property type="molecule type" value="Genomic_DNA"/>
</dbReference>
<evidence type="ECO:0008006" key="7">
    <source>
        <dbReference type="Google" id="ProtNLM"/>
    </source>
</evidence>
<proteinExistence type="predicted"/>
<dbReference type="SMART" id="SM00320">
    <property type="entry name" value="WD40"/>
    <property type="match status" value="3"/>
</dbReference>
<keyword evidence="1 3" id="KW-0853">WD repeat</keyword>
<dbReference type="GO" id="GO:1990757">
    <property type="term" value="F:ubiquitin ligase activator activity"/>
    <property type="evidence" value="ECO:0007669"/>
    <property type="project" value="TreeGrafter"/>
</dbReference>
<accession>A0A7H8QNW2</accession>
<dbReference type="InterPro" id="IPR036322">
    <property type="entry name" value="WD40_repeat_dom_sf"/>
</dbReference>
<dbReference type="Pfam" id="PF00400">
    <property type="entry name" value="WD40"/>
    <property type="match status" value="1"/>
</dbReference>
<dbReference type="RefSeq" id="XP_035341838.1">
    <property type="nucleotide sequence ID" value="XM_035485945.1"/>
</dbReference>
<feature type="region of interest" description="Disordered" evidence="4">
    <location>
        <begin position="33"/>
        <end position="89"/>
    </location>
</feature>
<dbReference type="InterPro" id="IPR015943">
    <property type="entry name" value="WD40/YVTN_repeat-like_dom_sf"/>
</dbReference>
<dbReference type="Gene3D" id="2.130.10.10">
    <property type="entry name" value="YVTN repeat-like/Quinoprotein amine dehydrogenase"/>
    <property type="match status" value="2"/>
</dbReference>
<dbReference type="GO" id="GO:0031145">
    <property type="term" value="P:anaphase-promoting complex-dependent catabolic process"/>
    <property type="evidence" value="ECO:0007669"/>
    <property type="project" value="TreeGrafter"/>
</dbReference>
<reference evidence="6" key="1">
    <citation type="submission" date="2020-06" db="EMBL/GenBank/DDBJ databases">
        <title>A chromosome-scale genome assembly of Talaromyces rugulosus W13939.</title>
        <authorList>
            <person name="Wang B."/>
            <person name="Guo L."/>
            <person name="Ye K."/>
            <person name="Wang L."/>
        </authorList>
    </citation>
    <scope>NUCLEOTIDE SEQUENCE [LARGE SCALE GENOMIC DNA]</scope>
    <source>
        <strain evidence="6">W13939</strain>
    </source>
</reference>
<protein>
    <recommendedName>
        <fullName evidence="7">Anaphase-promoting complex subunit 4 WD40 domain-containing protein</fullName>
    </recommendedName>
</protein>
<dbReference type="PANTHER" id="PTHR19918:SF5">
    <property type="entry name" value="MEIOSIS-SPECIFIC APC_C ACTIVATOR PROTEIN AMA1"/>
    <property type="match status" value="1"/>
</dbReference>
<dbReference type="PANTHER" id="PTHR19918">
    <property type="entry name" value="CELL DIVISION CYCLE 20 CDC20 FIZZY -RELATED"/>
    <property type="match status" value="1"/>
</dbReference>
<evidence type="ECO:0000256" key="1">
    <source>
        <dbReference type="ARBA" id="ARBA00022574"/>
    </source>
</evidence>
<evidence type="ECO:0000256" key="4">
    <source>
        <dbReference type="SAM" id="MobiDB-lite"/>
    </source>
</evidence>
<dbReference type="SUPFAM" id="SSF50978">
    <property type="entry name" value="WD40 repeat-like"/>
    <property type="match status" value="1"/>
</dbReference>
<dbReference type="InterPro" id="IPR001680">
    <property type="entry name" value="WD40_rpt"/>
</dbReference>
<evidence type="ECO:0000313" key="5">
    <source>
        <dbReference type="EMBL" id="QKX55660.1"/>
    </source>
</evidence>
<dbReference type="GO" id="GO:0010997">
    <property type="term" value="F:anaphase-promoting complex binding"/>
    <property type="evidence" value="ECO:0007669"/>
    <property type="project" value="InterPro"/>
</dbReference>
<gene>
    <name evidence="5" type="ORF">TRUGW13939_02757</name>
</gene>
<keyword evidence="6" id="KW-1185">Reference proteome</keyword>
<evidence type="ECO:0000256" key="2">
    <source>
        <dbReference type="ARBA" id="ARBA00022737"/>
    </source>
</evidence>
<dbReference type="PROSITE" id="PS50082">
    <property type="entry name" value="WD_REPEATS_2"/>
    <property type="match status" value="1"/>
</dbReference>
<dbReference type="Proteomes" id="UP000509510">
    <property type="component" value="Chromosome II"/>
</dbReference>
<evidence type="ECO:0000256" key="3">
    <source>
        <dbReference type="PROSITE-ProRule" id="PRU00221"/>
    </source>
</evidence>
<sequence length="889" mass="99217">MDITPYSTSEESHHSKTKVFHSPQYLQATFSLRDDSTPTVCQPPRQQLDTDHLSSTSPSDDDHQSFTSHKSQTARESASEKARTKNKIDKSNTKSFVSLVRAKAPEARSRLAAARLFAHDVLALAADTPDRFIPRRSDHSIFTTKHRIRKDPWDLTVNEKLLRQQECSENPFDRRPSQGILPSSLLNRRGLLQAPHMSPHLVDDQALPSQQSSSTGRRITPRQVSVGGIWNVGGSSIATGDPRLGSTYERGDIYEDKAATPIHVARYEYSTHISSSEDLEMNQSRLAIAFDVDLIRPQLTICKLTTPNETRLSPSSPQYERFKCPLVWKDCEWKRAELSNFHTKRRRSKKAKERVPFCILVTPGILDDFYCSVLAYSHTIKILAYAIMDIVYLWSTSTCRAVAAFPAGHPNSDHVTALSFSSPEGQKGILAVATWRGYLYLWSLVKPQPRRIWQYHISISCVAFKQTTTRRLSTIFSGTEAFVEDLVVGDRAGIIWYYCVESSNLDTLSKVTLLARIDAHCGCICGISWSPDNKYLATSGDDDACLLFDLNRILGGHHSEGSPLIGDYLLPGVQPLEADSYSMTGIRFLHIFRRLSRLATGSSLSRRSRSAPNLVHESSTSDNLEQSLRAGLDMNQNRPERRPEAWRQRRSSFTGSNISDNFQAARILGLQDFLPGLSIGPLDSQGVQTAKGIPYNSQKHRFMHRSAVKAIAFAPWQPTLLATGGGMSDRTVHFYHTPSGSCLAKIYVWAQITGLVWSTTQREIAVILGFSEGEHPFRIAVFAWPSCEQTAAIPWNINLYGQVFPDLHVSERALAAIIIPRFRCPPCDGEGDASSADDECIAIISKGHIRFYRIWSKTRKSFGGSAGILHSAILESLDGIENPGNEVIR</sequence>
<dbReference type="AlphaFoldDB" id="A0A7H8QNW2"/>
<feature type="compositionally biased region" description="Basic and acidic residues" evidence="4">
    <location>
        <begin position="77"/>
        <end position="89"/>
    </location>
</feature>
<dbReference type="KEGG" id="trg:TRUGW13939_02757"/>
<feature type="compositionally biased region" description="Polar residues" evidence="4">
    <location>
        <begin position="65"/>
        <end position="76"/>
    </location>
</feature>
<feature type="region of interest" description="Disordered" evidence="4">
    <location>
        <begin position="1"/>
        <end position="20"/>
    </location>
</feature>
<dbReference type="OrthoDB" id="10263272at2759"/>
<organism evidence="5 6">
    <name type="scientific">Talaromyces rugulosus</name>
    <name type="common">Penicillium rugulosum</name>
    <dbReference type="NCBI Taxonomy" id="121627"/>
    <lineage>
        <taxon>Eukaryota</taxon>
        <taxon>Fungi</taxon>
        <taxon>Dikarya</taxon>
        <taxon>Ascomycota</taxon>
        <taxon>Pezizomycotina</taxon>
        <taxon>Eurotiomycetes</taxon>
        <taxon>Eurotiomycetidae</taxon>
        <taxon>Eurotiales</taxon>
        <taxon>Trichocomaceae</taxon>
        <taxon>Talaromyces</taxon>
        <taxon>Talaromyces sect. Islandici</taxon>
    </lineage>
</organism>
<dbReference type="InterPro" id="IPR033010">
    <property type="entry name" value="Cdc20/Fizzy"/>
</dbReference>
<name>A0A7H8QNW2_TALRU</name>
<feature type="repeat" description="WD" evidence="3">
    <location>
        <begin position="517"/>
        <end position="551"/>
    </location>
</feature>
<dbReference type="GeneID" id="55990264"/>